<dbReference type="RefSeq" id="WP_066543531.1">
    <property type="nucleotide sequence ID" value="NZ_MASJ01000003.1"/>
</dbReference>
<dbReference type="Proteomes" id="UP000093199">
    <property type="component" value="Unassembled WGS sequence"/>
</dbReference>
<dbReference type="OrthoDB" id="9805408at2"/>
<feature type="binding site" evidence="9">
    <location>
        <begin position="227"/>
        <end position="228"/>
    </location>
    <ligand>
        <name>substrate</name>
    </ligand>
</feature>
<dbReference type="GO" id="GO:0008837">
    <property type="term" value="F:diaminopimelate epimerase activity"/>
    <property type="evidence" value="ECO:0007669"/>
    <property type="project" value="UniProtKB-UniRule"/>
</dbReference>
<evidence type="ECO:0000256" key="8">
    <source>
        <dbReference type="ARBA" id="ARBA00051712"/>
    </source>
</evidence>
<sequence length="286" mass="31406">MLNIEFTKMHGLGNNYLYINLFEHTYDEALFVPLAIAMSDVNRGIGADGLVLIHQTADADCGMRIFNKDGSEASNCGNALRCVAKYVYDRGLLPRATFTIQTKSGINYVSLQVANGEATSITINMGQPKFERQAMPMQGEATAHVIHEPFDVDGETLHMTNVFLGNPHAVFFVEHIEQAPLYTLGEKIEKHPIFPERTNVEFIEVVNDTELNFRVWERGSGVTEACGTGACGAVVAAVVNGHCKRNEDVTVHLAGGDLTIKWDEAGDVWMTGPAAFIADGTFFYNQ</sequence>
<dbReference type="Gene3D" id="3.10.310.10">
    <property type="entry name" value="Diaminopimelate Epimerase, Chain A, domain 1"/>
    <property type="match status" value="2"/>
</dbReference>
<feature type="active site" description="Proton donor" evidence="9">
    <location>
        <position position="76"/>
    </location>
</feature>
<dbReference type="Pfam" id="PF01678">
    <property type="entry name" value="DAP_epimerase"/>
    <property type="match status" value="2"/>
</dbReference>
<comment type="pathway">
    <text evidence="1 9">Amino-acid biosynthesis; L-lysine biosynthesis via DAP pathway; DL-2,6-diaminopimelate from LL-2,6-diaminopimelate: step 1/1.</text>
</comment>
<dbReference type="SUPFAM" id="SSF54506">
    <property type="entry name" value="Diaminopimelate epimerase-like"/>
    <property type="match status" value="1"/>
</dbReference>
<keyword evidence="12" id="KW-1185">Reference proteome</keyword>
<organism evidence="11 12">
    <name type="scientific">Caryophanon tenue</name>
    <dbReference type="NCBI Taxonomy" id="33978"/>
    <lineage>
        <taxon>Bacteria</taxon>
        <taxon>Bacillati</taxon>
        <taxon>Bacillota</taxon>
        <taxon>Bacilli</taxon>
        <taxon>Bacillales</taxon>
        <taxon>Caryophanaceae</taxon>
        <taxon>Caryophanon</taxon>
    </lineage>
</organism>
<evidence type="ECO:0000256" key="7">
    <source>
        <dbReference type="ARBA" id="ARBA00023235"/>
    </source>
</evidence>
<dbReference type="GO" id="GO:0005829">
    <property type="term" value="C:cytosol"/>
    <property type="evidence" value="ECO:0007669"/>
    <property type="project" value="TreeGrafter"/>
</dbReference>
<feature type="binding site" evidence="9">
    <location>
        <position position="199"/>
    </location>
    <ligand>
        <name>substrate</name>
    </ligand>
</feature>
<dbReference type="InterPro" id="IPR018510">
    <property type="entry name" value="DAP_epimerase_AS"/>
</dbReference>
<evidence type="ECO:0000256" key="4">
    <source>
        <dbReference type="ARBA" id="ARBA00022490"/>
    </source>
</evidence>
<dbReference type="PANTHER" id="PTHR31689">
    <property type="entry name" value="DIAMINOPIMELATE EPIMERASE, CHLOROPLASTIC"/>
    <property type="match status" value="1"/>
</dbReference>
<evidence type="ECO:0000256" key="6">
    <source>
        <dbReference type="ARBA" id="ARBA00023154"/>
    </source>
</evidence>
<keyword evidence="7 9" id="KW-0413">Isomerase</keyword>
<feature type="site" description="Could be important to modulate the pK values of the two catalytic cysteine residues" evidence="9">
    <location>
        <position position="168"/>
    </location>
</feature>
<keyword evidence="5 9" id="KW-0028">Amino-acid biosynthesis</keyword>
<feature type="active site" evidence="10">
    <location>
        <position position="76"/>
    </location>
</feature>
<protein>
    <recommendedName>
        <fullName evidence="3 9">Diaminopimelate epimerase</fullName>
        <shortName evidence="9">DAP epimerase</shortName>
        <ecNumber evidence="3 9">5.1.1.7</ecNumber>
    </recommendedName>
    <alternativeName>
        <fullName evidence="9">PLP-independent amino acid racemase</fullName>
    </alternativeName>
</protein>
<gene>
    <name evidence="9" type="primary">dapF</name>
    <name evidence="11" type="ORF">A6M13_10700</name>
</gene>
<feature type="binding site" evidence="9">
    <location>
        <position position="166"/>
    </location>
    <ligand>
        <name>substrate</name>
    </ligand>
</feature>
<comment type="subunit">
    <text evidence="9">Homodimer.</text>
</comment>
<comment type="catalytic activity">
    <reaction evidence="8 9">
        <text>(2S,6S)-2,6-diaminopimelate = meso-2,6-diaminopimelate</text>
        <dbReference type="Rhea" id="RHEA:15393"/>
        <dbReference type="ChEBI" id="CHEBI:57609"/>
        <dbReference type="ChEBI" id="CHEBI:57791"/>
        <dbReference type="EC" id="5.1.1.7"/>
    </reaction>
</comment>
<dbReference type="EMBL" id="MASJ01000003">
    <property type="protein sequence ID" value="OCS87760.1"/>
    <property type="molecule type" value="Genomic_DNA"/>
</dbReference>
<feature type="binding site" evidence="9">
    <location>
        <begin position="217"/>
        <end position="218"/>
    </location>
    <ligand>
        <name>substrate</name>
    </ligand>
</feature>
<dbReference type="PROSITE" id="PS01326">
    <property type="entry name" value="DAP_EPIMERASE"/>
    <property type="match status" value="1"/>
</dbReference>
<evidence type="ECO:0000256" key="3">
    <source>
        <dbReference type="ARBA" id="ARBA00013080"/>
    </source>
</evidence>
<evidence type="ECO:0000256" key="5">
    <source>
        <dbReference type="ARBA" id="ARBA00022605"/>
    </source>
</evidence>
<dbReference type="EC" id="5.1.1.7" evidence="3 9"/>
<accession>A0A1C0YKS7</accession>
<proteinExistence type="inferred from homology"/>
<evidence type="ECO:0000256" key="2">
    <source>
        <dbReference type="ARBA" id="ARBA00010219"/>
    </source>
</evidence>
<evidence type="ECO:0000313" key="11">
    <source>
        <dbReference type="EMBL" id="OCS87760.1"/>
    </source>
</evidence>
<dbReference type="GO" id="GO:0009089">
    <property type="term" value="P:lysine biosynthetic process via diaminopimelate"/>
    <property type="evidence" value="ECO:0007669"/>
    <property type="project" value="UniProtKB-UniRule"/>
</dbReference>
<dbReference type="UniPathway" id="UPA00034">
    <property type="reaction ID" value="UER00025"/>
</dbReference>
<dbReference type="InterPro" id="IPR001653">
    <property type="entry name" value="DAP_epimerase_DapF"/>
</dbReference>
<feature type="binding site" evidence="9">
    <location>
        <begin position="77"/>
        <end position="78"/>
    </location>
    <ligand>
        <name>substrate</name>
    </ligand>
</feature>
<feature type="active site" description="Proton acceptor" evidence="9">
    <location>
        <position position="226"/>
    </location>
</feature>
<evidence type="ECO:0000313" key="12">
    <source>
        <dbReference type="Proteomes" id="UP000093199"/>
    </source>
</evidence>
<comment type="similarity">
    <text evidence="2 9">Belongs to the diaminopimelate epimerase family.</text>
</comment>
<keyword evidence="6 9" id="KW-0457">Lysine biosynthesis</keyword>
<dbReference type="FunFam" id="3.10.310.10:FF:000004">
    <property type="entry name" value="Diaminopimelate epimerase"/>
    <property type="match status" value="1"/>
</dbReference>
<comment type="function">
    <text evidence="9">Catalyzes the stereoinversion of LL-2,6-diaminopimelate (L,L-DAP) to meso-diaminopimelate (meso-DAP), a precursor of L-lysine and an essential component of the bacterial peptidoglycan.</text>
</comment>
<evidence type="ECO:0000256" key="1">
    <source>
        <dbReference type="ARBA" id="ARBA00005196"/>
    </source>
</evidence>
<reference evidence="11 12" key="1">
    <citation type="submission" date="2016-07" db="EMBL/GenBank/DDBJ databases">
        <title>Caryophanon tenue genome sequencing.</title>
        <authorList>
            <person name="Verma A."/>
            <person name="Pal Y."/>
            <person name="Krishnamurthi S."/>
        </authorList>
    </citation>
    <scope>NUCLEOTIDE SEQUENCE [LARGE SCALE GENOMIC DNA]</scope>
    <source>
        <strain evidence="11 12">DSM 14152</strain>
    </source>
</reference>
<dbReference type="HAMAP" id="MF_00197">
    <property type="entry name" value="DAP_epimerase"/>
    <property type="match status" value="1"/>
</dbReference>
<evidence type="ECO:0000256" key="9">
    <source>
        <dbReference type="HAMAP-Rule" id="MF_00197"/>
    </source>
</evidence>
<feature type="site" description="Could be important to modulate the pK values of the two catalytic cysteine residues" evidence="9">
    <location>
        <position position="217"/>
    </location>
</feature>
<feature type="binding site" evidence="9">
    <location>
        <position position="14"/>
    </location>
    <ligand>
        <name>substrate</name>
    </ligand>
</feature>
<dbReference type="NCBIfam" id="TIGR00652">
    <property type="entry name" value="DapF"/>
    <property type="match status" value="1"/>
</dbReference>
<dbReference type="STRING" id="33978.A6M13_10700"/>
<feature type="binding site" evidence="9">
    <location>
        <position position="67"/>
    </location>
    <ligand>
        <name>substrate</name>
    </ligand>
</feature>
<comment type="subcellular location">
    <subcellularLocation>
        <location evidence="9">Cytoplasm</location>
    </subcellularLocation>
</comment>
<dbReference type="AlphaFoldDB" id="A0A1C0YKS7"/>
<dbReference type="PANTHER" id="PTHR31689:SF0">
    <property type="entry name" value="DIAMINOPIMELATE EPIMERASE"/>
    <property type="match status" value="1"/>
</dbReference>
<comment type="caution">
    <text evidence="11">The sequence shown here is derived from an EMBL/GenBank/DDBJ whole genome shotgun (WGS) entry which is preliminary data.</text>
</comment>
<evidence type="ECO:0000256" key="10">
    <source>
        <dbReference type="PROSITE-ProRule" id="PRU10125"/>
    </source>
</evidence>
<name>A0A1C0YKS7_9BACL</name>
<keyword evidence="4 9" id="KW-0963">Cytoplasm</keyword>
<comment type="caution">
    <text evidence="9">Lacks conserved residue(s) required for the propagation of feature annotation.</text>
</comment>